<dbReference type="EMBL" id="MU404350">
    <property type="protein sequence ID" value="KAI1617994.1"/>
    <property type="molecule type" value="Genomic_DNA"/>
</dbReference>
<evidence type="ECO:0000256" key="1">
    <source>
        <dbReference type="SAM" id="MobiDB-lite"/>
    </source>
</evidence>
<name>A0AAN6IJX9_9EURO</name>
<dbReference type="InterPro" id="IPR052999">
    <property type="entry name" value="PTS1_Protein"/>
</dbReference>
<dbReference type="PANTHER" id="PTHR28180">
    <property type="entry name" value="CONSERVED MITOCHONDRIAL PROTEIN-RELATED"/>
    <property type="match status" value="1"/>
</dbReference>
<dbReference type="Proteomes" id="UP001203852">
    <property type="component" value="Unassembled WGS sequence"/>
</dbReference>
<feature type="compositionally biased region" description="Polar residues" evidence="1">
    <location>
        <begin position="1"/>
        <end position="10"/>
    </location>
</feature>
<evidence type="ECO:0000313" key="3">
    <source>
        <dbReference type="Proteomes" id="UP001203852"/>
    </source>
</evidence>
<organism evidence="2 3">
    <name type="scientific">Exophiala viscosa</name>
    <dbReference type="NCBI Taxonomy" id="2486360"/>
    <lineage>
        <taxon>Eukaryota</taxon>
        <taxon>Fungi</taxon>
        <taxon>Dikarya</taxon>
        <taxon>Ascomycota</taxon>
        <taxon>Pezizomycotina</taxon>
        <taxon>Eurotiomycetes</taxon>
        <taxon>Chaetothyriomycetidae</taxon>
        <taxon>Chaetothyriales</taxon>
        <taxon>Herpotrichiellaceae</taxon>
        <taxon>Exophiala</taxon>
    </lineage>
</organism>
<gene>
    <name evidence="2" type="ORF">EDD36DRAFT_18738</name>
</gene>
<keyword evidence="3" id="KW-1185">Reference proteome</keyword>
<feature type="compositionally biased region" description="Low complexity" evidence="1">
    <location>
        <begin position="11"/>
        <end position="35"/>
    </location>
</feature>
<proteinExistence type="predicted"/>
<sequence>MDTAPSSGAQTPSSTVSSATSATTASTTSQTESTSTLTRKVPLDFLHFQDLFSTTGTPSNTSAQSPLWYILTTAVLLSFHKEKLVGDLWTYLASCLEINASDDELLATARRIREACLKASTLVGFPRAINALFALKTAIDTTHPSISTIFSSDTSLRSDLDASAKYDRGMAFFRQIYQKHTSRVLATMDTTSGGDLTHFAINCIYGELLSEHSIIGGLETGLLEFICCLADGCGPQAKGHFFGSLNLGAGNEMLRASVQLTEDLAQQLKLPCPWKEEDVAAEFRFLDKVMRP</sequence>
<dbReference type="InterPro" id="IPR029032">
    <property type="entry name" value="AhpD-like"/>
</dbReference>
<evidence type="ECO:0000313" key="2">
    <source>
        <dbReference type="EMBL" id="KAI1617994.1"/>
    </source>
</evidence>
<protein>
    <submittedName>
        <fullName evidence="2">Uncharacterized protein</fullName>
    </submittedName>
</protein>
<dbReference type="AlphaFoldDB" id="A0AAN6IJX9"/>
<dbReference type="PANTHER" id="PTHR28180:SF2">
    <property type="entry name" value="PEROXISOMAL PROTEIN 2"/>
    <property type="match status" value="1"/>
</dbReference>
<accession>A0AAN6IJX9</accession>
<feature type="region of interest" description="Disordered" evidence="1">
    <location>
        <begin position="1"/>
        <end position="35"/>
    </location>
</feature>
<comment type="caution">
    <text evidence="2">The sequence shown here is derived from an EMBL/GenBank/DDBJ whole genome shotgun (WGS) entry which is preliminary data.</text>
</comment>
<reference evidence="2" key="1">
    <citation type="journal article" date="2022" name="bioRxiv">
        <title>Deciphering the potential niche of two novel black yeast fungi from a biological soil crust based on their genomes, phenotypes, and melanin regulation.</title>
        <authorList>
            <consortium name="DOE Joint Genome Institute"/>
            <person name="Carr E.C."/>
            <person name="Barton Q."/>
            <person name="Grambo S."/>
            <person name="Sullivan M."/>
            <person name="Renfro C.M."/>
            <person name="Kuo A."/>
            <person name="Pangilinan J."/>
            <person name="Lipzen A."/>
            <person name="Keymanesh K."/>
            <person name="Savage E."/>
            <person name="Barry K."/>
            <person name="Grigoriev I.V."/>
            <person name="Riekhof W.R."/>
            <person name="Harris S.S."/>
        </authorList>
    </citation>
    <scope>NUCLEOTIDE SEQUENCE</scope>
    <source>
        <strain evidence="2">JF 03-4F</strain>
    </source>
</reference>
<dbReference type="Gene3D" id="1.20.1290.10">
    <property type="entry name" value="AhpD-like"/>
    <property type="match status" value="1"/>
</dbReference>
<dbReference type="SUPFAM" id="SSF69118">
    <property type="entry name" value="AhpD-like"/>
    <property type="match status" value="1"/>
</dbReference>